<dbReference type="SMART" id="SM00028">
    <property type="entry name" value="TPR"/>
    <property type="match status" value="5"/>
</dbReference>
<reference evidence="9" key="2">
    <citation type="journal article" date="2021" name="Microbiome">
        <title>Successional dynamics and alternative stable states in a saline activated sludge microbial community over 9 years.</title>
        <authorList>
            <person name="Wang Y."/>
            <person name="Ye J."/>
            <person name="Ju F."/>
            <person name="Liu L."/>
            <person name="Boyd J.A."/>
            <person name="Deng Y."/>
            <person name="Parks D.H."/>
            <person name="Jiang X."/>
            <person name="Yin X."/>
            <person name="Woodcroft B.J."/>
            <person name="Tyson G.W."/>
            <person name="Hugenholtz P."/>
            <person name="Polz M.F."/>
            <person name="Zhang T."/>
        </authorList>
    </citation>
    <scope>NUCLEOTIDE SEQUENCE</scope>
    <source>
        <strain evidence="9">HKST-UBA02</strain>
    </source>
</reference>
<dbReference type="SMART" id="SM00220">
    <property type="entry name" value="S_TKc"/>
    <property type="match status" value="1"/>
</dbReference>
<dbReference type="Pfam" id="PF00069">
    <property type="entry name" value="Pkinase"/>
    <property type="match status" value="1"/>
</dbReference>
<dbReference type="SUPFAM" id="SSF56112">
    <property type="entry name" value="Protein kinase-like (PK-like)"/>
    <property type="match status" value="1"/>
</dbReference>
<dbReference type="Gene3D" id="3.30.200.20">
    <property type="entry name" value="Phosphorylase Kinase, domain 1"/>
    <property type="match status" value="1"/>
</dbReference>
<keyword evidence="5" id="KW-0802">TPR repeat</keyword>
<keyword evidence="4 6" id="KW-0067">ATP-binding</keyword>
<dbReference type="PANTHER" id="PTHR43289:SF34">
    <property type="entry name" value="SERINE_THREONINE-PROTEIN KINASE YBDM-RELATED"/>
    <property type="match status" value="1"/>
</dbReference>
<evidence type="ECO:0000259" key="8">
    <source>
        <dbReference type="PROSITE" id="PS50011"/>
    </source>
</evidence>
<dbReference type="GO" id="GO:0005524">
    <property type="term" value="F:ATP binding"/>
    <property type="evidence" value="ECO:0007669"/>
    <property type="project" value="UniProtKB-UniRule"/>
</dbReference>
<sequence>MSEERSPSWVDQTAESIVDGKPIDWASLDLEDADPGIAELKRGLKRLAALEERFRSGREHGDGATQDLATWGPLQLRSELGRGSYGAVFEAFDPALQRVVALKLLHPELERQAKQGTVPNRPRDLLAEAQRLASIRHPNVLTVYGAAVHGGAAGYWSDLIDGPTLERVVRERTSLGESEAIAIGLELTSALAAVHSTGIVHGDVKPANVVRSKTGQHVLLDFGASLFEDVESPHAATPATSAPETLMEGRSTRASDIYSLGALLFHLVTGRFPVQGTTLAEVRRAHSERSRSFLADLRPDLSAEFVSTVERALSFQPSDRFASCGELHTALGRCIAGTGEPGGSISIAPGSRVASDETASGDRPRGDRSGTSDGNRDRNREGSRGATGEWTSETTNQGTSEGTSEATREETSDRIGERTGLRQLRRLWIPATVLLVGAGVLLFGREIGRQDGSVASLPEPGPRIAVVPFANLADPADESRYGEIVPSLIRTDLSESRFLSLVSSQRVFGLVERIAGDRRPIDPGRCLRVAEEANAAWMLSGEVLQELPYLIVTAELVDVETGDVIASDRVEGLPEEGVFALVDRLTASLRTRMPLPEQAHEEYDPPIESVTTWSAEAFRQYREGLEDYYRYYRDDARSHFLQAVSIDTTFAAAYLALAIAEGNPEGRPFIEAAKRHMSHVSWREQQSILGFDLETKNRFEEAIRTYEGILERYPEDIETLRSLAFSQRSIGRPEESLRAWERIREIDPRDKEAVNQIAYQSLRLGRMDEALASAEEYLLLDPESANPYDTRGDVLVKLGRTEDALEMYRRATEIRPSFWQSRAKWAALCVRLHRWDEADSLMSWAAENGSEREKSVARLDLALAAAYRGRFAEALRVLERGIREDRMDATFEPIGLKLWTRAELLEVLGKMEASEATLDEWTAEAKKRDHRYAFALEAKAEFLIRSGKRAEADSIAAELGQIVASDPEMRVYYLGVLAWLEREQGNLDSATDILIEMDAEWPEFYTAYHTGRFLLEQGRTADAVPYLERARHETTRLSQPFLAVYLELLLGRAYESLGRNEEAGRAYAYLLETWEGADDIPNVSVAKAEAKRRLQAIAFD</sequence>
<dbReference type="InterPro" id="IPR011990">
    <property type="entry name" value="TPR-like_helical_dom_sf"/>
</dbReference>
<dbReference type="GO" id="GO:0004674">
    <property type="term" value="F:protein serine/threonine kinase activity"/>
    <property type="evidence" value="ECO:0007669"/>
    <property type="project" value="TreeGrafter"/>
</dbReference>
<evidence type="ECO:0000256" key="1">
    <source>
        <dbReference type="ARBA" id="ARBA00022679"/>
    </source>
</evidence>
<keyword evidence="3 9" id="KW-0418">Kinase</keyword>
<dbReference type="PROSITE" id="PS50011">
    <property type="entry name" value="PROTEIN_KINASE_DOM"/>
    <property type="match status" value="1"/>
</dbReference>
<feature type="binding site" evidence="6">
    <location>
        <position position="103"/>
    </location>
    <ligand>
        <name>ATP</name>
        <dbReference type="ChEBI" id="CHEBI:30616"/>
    </ligand>
</feature>
<keyword evidence="1" id="KW-0808">Transferase</keyword>
<evidence type="ECO:0000313" key="9">
    <source>
        <dbReference type="EMBL" id="MCA9759093.1"/>
    </source>
</evidence>
<feature type="region of interest" description="Disordered" evidence="7">
    <location>
        <begin position="342"/>
        <end position="417"/>
    </location>
</feature>
<comment type="caution">
    <text evidence="9">The sequence shown here is derived from an EMBL/GenBank/DDBJ whole genome shotgun (WGS) entry which is preliminary data.</text>
</comment>
<dbReference type="CDD" id="cd14014">
    <property type="entry name" value="STKc_PknB_like"/>
    <property type="match status" value="1"/>
</dbReference>
<dbReference type="AlphaFoldDB" id="A0A956NJS9"/>
<dbReference type="Gene3D" id="1.10.510.10">
    <property type="entry name" value="Transferase(Phosphotransferase) domain 1"/>
    <property type="match status" value="1"/>
</dbReference>
<evidence type="ECO:0000256" key="3">
    <source>
        <dbReference type="ARBA" id="ARBA00022777"/>
    </source>
</evidence>
<organism evidence="9 10">
    <name type="scientific">Eiseniibacteriota bacterium</name>
    <dbReference type="NCBI Taxonomy" id="2212470"/>
    <lineage>
        <taxon>Bacteria</taxon>
        <taxon>Candidatus Eiseniibacteriota</taxon>
    </lineage>
</organism>
<feature type="repeat" description="TPR" evidence="5">
    <location>
        <begin position="785"/>
        <end position="818"/>
    </location>
</feature>
<protein>
    <submittedName>
        <fullName evidence="9">Protein kinase</fullName>
    </submittedName>
</protein>
<dbReference type="InterPro" id="IPR011009">
    <property type="entry name" value="Kinase-like_dom_sf"/>
</dbReference>
<dbReference type="PROSITE" id="PS50005">
    <property type="entry name" value="TPR"/>
    <property type="match status" value="1"/>
</dbReference>
<dbReference type="InterPro" id="IPR017441">
    <property type="entry name" value="Protein_kinase_ATP_BS"/>
</dbReference>
<proteinExistence type="predicted"/>
<dbReference type="Gene3D" id="1.25.40.10">
    <property type="entry name" value="Tetratricopeptide repeat domain"/>
    <property type="match status" value="2"/>
</dbReference>
<evidence type="ECO:0000256" key="4">
    <source>
        <dbReference type="ARBA" id="ARBA00022840"/>
    </source>
</evidence>
<feature type="compositionally biased region" description="Basic and acidic residues" evidence="7">
    <location>
        <begin position="406"/>
        <end position="417"/>
    </location>
</feature>
<name>A0A956NJS9_UNCEI</name>
<evidence type="ECO:0000256" key="2">
    <source>
        <dbReference type="ARBA" id="ARBA00022741"/>
    </source>
</evidence>
<feature type="compositionally biased region" description="Polar residues" evidence="7">
    <location>
        <begin position="389"/>
        <end position="405"/>
    </location>
</feature>
<dbReference type="SUPFAM" id="SSF48452">
    <property type="entry name" value="TPR-like"/>
    <property type="match status" value="3"/>
</dbReference>
<dbReference type="Proteomes" id="UP000739538">
    <property type="component" value="Unassembled WGS sequence"/>
</dbReference>
<evidence type="ECO:0000256" key="6">
    <source>
        <dbReference type="PROSITE-ProRule" id="PRU10141"/>
    </source>
</evidence>
<dbReference type="PANTHER" id="PTHR43289">
    <property type="entry name" value="MITOGEN-ACTIVATED PROTEIN KINASE KINASE KINASE 20-RELATED"/>
    <property type="match status" value="1"/>
</dbReference>
<dbReference type="Pfam" id="PF13181">
    <property type="entry name" value="TPR_8"/>
    <property type="match status" value="1"/>
</dbReference>
<evidence type="ECO:0000256" key="7">
    <source>
        <dbReference type="SAM" id="MobiDB-lite"/>
    </source>
</evidence>
<feature type="domain" description="Protein kinase" evidence="8">
    <location>
        <begin position="74"/>
        <end position="331"/>
    </location>
</feature>
<dbReference type="InterPro" id="IPR000719">
    <property type="entry name" value="Prot_kinase_dom"/>
</dbReference>
<accession>A0A956NJS9</accession>
<feature type="compositionally biased region" description="Basic and acidic residues" evidence="7">
    <location>
        <begin position="360"/>
        <end position="383"/>
    </location>
</feature>
<dbReference type="PROSITE" id="PS00107">
    <property type="entry name" value="PROTEIN_KINASE_ATP"/>
    <property type="match status" value="1"/>
</dbReference>
<gene>
    <name evidence="9" type="ORF">KDA27_25090</name>
</gene>
<dbReference type="Pfam" id="PF13432">
    <property type="entry name" value="TPR_16"/>
    <property type="match status" value="1"/>
</dbReference>
<dbReference type="EMBL" id="JAGQHS010000263">
    <property type="protein sequence ID" value="MCA9759093.1"/>
    <property type="molecule type" value="Genomic_DNA"/>
</dbReference>
<keyword evidence="2 6" id="KW-0547">Nucleotide-binding</keyword>
<evidence type="ECO:0000256" key="5">
    <source>
        <dbReference type="PROSITE-ProRule" id="PRU00339"/>
    </source>
</evidence>
<reference evidence="9" key="1">
    <citation type="submission" date="2020-04" db="EMBL/GenBank/DDBJ databases">
        <authorList>
            <person name="Zhang T."/>
        </authorList>
    </citation>
    <scope>NUCLEOTIDE SEQUENCE</scope>
    <source>
        <strain evidence="9">HKST-UBA02</strain>
    </source>
</reference>
<evidence type="ECO:0000313" key="10">
    <source>
        <dbReference type="Proteomes" id="UP000739538"/>
    </source>
</evidence>
<dbReference type="InterPro" id="IPR019734">
    <property type="entry name" value="TPR_rpt"/>
</dbReference>